<feature type="transmembrane region" description="Helical" evidence="1">
    <location>
        <begin position="49"/>
        <end position="75"/>
    </location>
</feature>
<dbReference type="EMBL" id="CATQJL010000223">
    <property type="protein sequence ID" value="CAJ0598765.1"/>
    <property type="molecule type" value="Genomic_DNA"/>
</dbReference>
<organism evidence="2 3">
    <name type="scientific">Cylicocyclus nassatus</name>
    <name type="common">Nematode worm</name>
    <dbReference type="NCBI Taxonomy" id="53992"/>
    <lineage>
        <taxon>Eukaryota</taxon>
        <taxon>Metazoa</taxon>
        <taxon>Ecdysozoa</taxon>
        <taxon>Nematoda</taxon>
        <taxon>Chromadorea</taxon>
        <taxon>Rhabditida</taxon>
        <taxon>Rhabditina</taxon>
        <taxon>Rhabditomorpha</taxon>
        <taxon>Strongyloidea</taxon>
        <taxon>Strongylidae</taxon>
        <taxon>Cylicocyclus</taxon>
    </lineage>
</organism>
<keyword evidence="3" id="KW-1185">Reference proteome</keyword>
<gene>
    <name evidence="2" type="ORF">CYNAS_LOCUS10748</name>
</gene>
<sequence length="108" mass="12624">MDKGRDHNWGDYYYQGKRPSGRKAWLLEVVHFINQSIPTFNEIFDEETFYVFAFLVVVFSILTAVFLSKVVNFVVKQLMPIKNHAHVHQTSIDISADFRHFNKVSQAC</sequence>
<evidence type="ECO:0000313" key="2">
    <source>
        <dbReference type="EMBL" id="CAJ0598765.1"/>
    </source>
</evidence>
<keyword evidence="1" id="KW-0472">Membrane</keyword>
<keyword evidence="1" id="KW-0812">Transmembrane</keyword>
<evidence type="ECO:0000313" key="3">
    <source>
        <dbReference type="Proteomes" id="UP001176961"/>
    </source>
</evidence>
<keyword evidence="1" id="KW-1133">Transmembrane helix</keyword>
<accession>A0AA36GUU4</accession>
<proteinExistence type="predicted"/>
<dbReference type="Proteomes" id="UP001176961">
    <property type="component" value="Unassembled WGS sequence"/>
</dbReference>
<name>A0AA36GUU4_CYLNA</name>
<reference evidence="2" key="1">
    <citation type="submission" date="2023-07" db="EMBL/GenBank/DDBJ databases">
        <authorList>
            <consortium name="CYATHOMIX"/>
        </authorList>
    </citation>
    <scope>NUCLEOTIDE SEQUENCE</scope>
    <source>
        <strain evidence="2">N/A</strain>
    </source>
</reference>
<dbReference type="AlphaFoldDB" id="A0AA36GUU4"/>
<comment type="caution">
    <text evidence="2">The sequence shown here is derived from an EMBL/GenBank/DDBJ whole genome shotgun (WGS) entry which is preliminary data.</text>
</comment>
<protein>
    <submittedName>
        <fullName evidence="2">Uncharacterized protein</fullName>
    </submittedName>
</protein>
<evidence type="ECO:0000256" key="1">
    <source>
        <dbReference type="SAM" id="Phobius"/>
    </source>
</evidence>